<dbReference type="PANTHER" id="PTHR11101:SF80">
    <property type="entry name" value="PHOSPHATE TRANSPORTER"/>
    <property type="match status" value="1"/>
</dbReference>
<keyword evidence="5 6" id="KW-0472">Membrane</keyword>
<dbReference type="EMBL" id="FLQX01000001">
    <property type="protein sequence ID" value="SBT03057.1"/>
    <property type="molecule type" value="Genomic_DNA"/>
</dbReference>
<organism evidence="7 8">
    <name type="scientific">Candidatus Accumulibacter aalborgensis</name>
    <dbReference type="NCBI Taxonomy" id="1860102"/>
    <lineage>
        <taxon>Bacteria</taxon>
        <taxon>Pseudomonadati</taxon>
        <taxon>Pseudomonadota</taxon>
        <taxon>Betaproteobacteria</taxon>
        <taxon>Candidatus Accumulibacter</taxon>
    </lineage>
</organism>
<feature type="transmembrane region" description="Helical" evidence="6">
    <location>
        <begin position="74"/>
        <end position="96"/>
    </location>
</feature>
<reference evidence="7 8" key="1">
    <citation type="submission" date="2016-06" db="EMBL/GenBank/DDBJ databases">
        <authorList>
            <person name="Kjaerup R.B."/>
            <person name="Dalgaard T.S."/>
            <person name="Juul-Madsen H.R."/>
        </authorList>
    </citation>
    <scope>NUCLEOTIDE SEQUENCE [LARGE SCALE GENOMIC DNA]</scope>
    <source>
        <strain evidence="7">3</strain>
    </source>
</reference>
<keyword evidence="4 6" id="KW-1133">Transmembrane helix</keyword>
<evidence type="ECO:0000313" key="8">
    <source>
        <dbReference type="Proteomes" id="UP000199169"/>
    </source>
</evidence>
<dbReference type="Pfam" id="PF01384">
    <property type="entry name" value="PHO4"/>
    <property type="match status" value="1"/>
</dbReference>
<keyword evidence="3 6" id="KW-0812">Transmembrane</keyword>
<evidence type="ECO:0000313" key="7">
    <source>
        <dbReference type="EMBL" id="SBT03057.1"/>
    </source>
</evidence>
<comment type="subcellular location">
    <subcellularLocation>
        <location evidence="1 6">Membrane</location>
        <topology evidence="1 6">Multi-pass membrane protein</topology>
    </subcellularLocation>
</comment>
<dbReference type="GO" id="GO:0016020">
    <property type="term" value="C:membrane"/>
    <property type="evidence" value="ECO:0007669"/>
    <property type="project" value="UniProtKB-SubCell"/>
</dbReference>
<feature type="transmembrane region" description="Helical" evidence="6">
    <location>
        <begin position="244"/>
        <end position="267"/>
    </location>
</feature>
<dbReference type="AlphaFoldDB" id="A0A1A8XFB0"/>
<evidence type="ECO:0000256" key="6">
    <source>
        <dbReference type="RuleBase" id="RU363058"/>
    </source>
</evidence>
<dbReference type="RefSeq" id="WP_186405212.1">
    <property type="nucleotide sequence ID" value="NZ_FLQX01000001.1"/>
</dbReference>
<keyword evidence="2 6" id="KW-0813">Transport</keyword>
<sequence length="495" mass="53090">MDLHIFLYLSSGLFLGWSLGANDAANVFGTAVASRMIKFRTAAIIITVGVIIGAVISGAGAAHTLSKLGSINALGGAFMAAFAAAAVVAWLTVLGLPVSTTQAIVGAIIGWNFFTGSVTDFTVFKTICATWVLSPLLTAIFSYLIYRGVMKVLNRSKIHIIRQDAWTRLALLVAGILGSYSLGANNIGNVMGVFIGANPFQDLDLGLVELSGLQLLFLLGGVAISVGVFTYAKKVMLTVGTEIAPLTPVGAFVVVVATSLVLLLFASEDLEFALASMGLPTIPLVPVSSSQAVVGGVIGIGLIRNARNIKWGVVARISWAWVQTPIVSALVCYVFLFVLQNVFGQTVYNPVEYRVAKQVLARHSDKVDVEKLAALNDQAFATSGKLKDAIDAALPNIEYKAELKLIDDALVEGITVDPDKFKDLEKTQGLDAEQLDAVKKLSGKTFIYRWELVQALADSTPRWKLKDKTVLNKTYNKEIQKSLDIVMDAYTPKMK</sequence>
<dbReference type="STRING" id="1860102.ACCAA_10010"/>
<dbReference type="Proteomes" id="UP000199169">
    <property type="component" value="Unassembled WGS sequence"/>
</dbReference>
<gene>
    <name evidence="7" type="ORF">ACCAA_10010</name>
</gene>
<evidence type="ECO:0000256" key="3">
    <source>
        <dbReference type="ARBA" id="ARBA00022692"/>
    </source>
</evidence>
<feature type="transmembrane region" description="Helical" evidence="6">
    <location>
        <begin position="41"/>
        <end position="62"/>
    </location>
</feature>
<dbReference type="InterPro" id="IPR001204">
    <property type="entry name" value="Phos_transporter"/>
</dbReference>
<keyword evidence="8" id="KW-1185">Reference proteome</keyword>
<feature type="transmembrane region" description="Helical" evidence="6">
    <location>
        <begin position="103"/>
        <end position="124"/>
    </location>
</feature>
<feature type="transmembrane region" description="Helical" evidence="6">
    <location>
        <begin position="6"/>
        <end position="29"/>
    </location>
</feature>
<dbReference type="GO" id="GO:0005315">
    <property type="term" value="F:phosphate transmembrane transporter activity"/>
    <property type="evidence" value="ECO:0007669"/>
    <property type="project" value="InterPro"/>
</dbReference>
<dbReference type="PANTHER" id="PTHR11101">
    <property type="entry name" value="PHOSPHATE TRANSPORTER"/>
    <property type="match status" value="1"/>
</dbReference>
<protein>
    <recommendedName>
        <fullName evidence="6">Phosphate transporter</fullName>
    </recommendedName>
</protein>
<dbReference type="GO" id="GO:0035435">
    <property type="term" value="P:phosphate ion transmembrane transport"/>
    <property type="evidence" value="ECO:0007669"/>
    <property type="project" value="TreeGrafter"/>
</dbReference>
<evidence type="ECO:0000256" key="4">
    <source>
        <dbReference type="ARBA" id="ARBA00022989"/>
    </source>
</evidence>
<feature type="transmembrane region" description="Helical" evidence="6">
    <location>
        <begin position="169"/>
        <end position="195"/>
    </location>
</feature>
<feature type="transmembrane region" description="Helical" evidence="6">
    <location>
        <begin position="215"/>
        <end position="232"/>
    </location>
</feature>
<evidence type="ECO:0000256" key="5">
    <source>
        <dbReference type="ARBA" id="ARBA00023136"/>
    </source>
</evidence>
<evidence type="ECO:0000256" key="2">
    <source>
        <dbReference type="ARBA" id="ARBA00022448"/>
    </source>
</evidence>
<proteinExistence type="inferred from homology"/>
<evidence type="ECO:0000256" key="1">
    <source>
        <dbReference type="ARBA" id="ARBA00004141"/>
    </source>
</evidence>
<feature type="transmembrane region" description="Helical" evidence="6">
    <location>
        <begin position="287"/>
        <end position="306"/>
    </location>
</feature>
<accession>A0A1A8XFB0</accession>
<feature type="transmembrane region" description="Helical" evidence="6">
    <location>
        <begin position="130"/>
        <end position="149"/>
    </location>
</feature>
<keyword evidence="6" id="KW-0592">Phosphate transport</keyword>
<feature type="transmembrane region" description="Helical" evidence="6">
    <location>
        <begin position="318"/>
        <end position="339"/>
    </location>
</feature>
<comment type="similarity">
    <text evidence="6">Belongs to the inorganic phosphate transporter (PiT) (TC 2.A.20) family.</text>
</comment>
<name>A0A1A8XFB0_9PROT</name>